<dbReference type="KEGG" id="tet:TTHERM_00600710"/>
<evidence type="ECO:0000313" key="3">
    <source>
        <dbReference type="EMBL" id="EAR84879.3"/>
    </source>
</evidence>
<dbReference type="GO" id="GO:0005509">
    <property type="term" value="F:calcium ion binding"/>
    <property type="evidence" value="ECO:0007669"/>
    <property type="project" value="InterPro"/>
</dbReference>
<feature type="compositionally biased region" description="Low complexity" evidence="1">
    <location>
        <begin position="1612"/>
        <end position="1639"/>
    </location>
</feature>
<evidence type="ECO:0000256" key="2">
    <source>
        <dbReference type="SAM" id="SignalP"/>
    </source>
</evidence>
<dbReference type="SUPFAM" id="SSF50998">
    <property type="entry name" value="Quinoprotein alcohol dehydrogenase-like"/>
    <property type="match status" value="1"/>
</dbReference>
<dbReference type="Proteomes" id="UP000009168">
    <property type="component" value="Unassembled WGS sequence"/>
</dbReference>
<protein>
    <submittedName>
        <fullName evidence="3">PCI domain protein</fullName>
    </submittedName>
</protein>
<proteinExistence type="predicted"/>
<dbReference type="RefSeq" id="XP_001032542.3">
    <property type="nucleotide sequence ID" value="XM_001032542.3"/>
</dbReference>
<name>I7LTA2_TETTS</name>
<dbReference type="EMBL" id="GG662620">
    <property type="protein sequence ID" value="EAR84879.3"/>
    <property type="molecule type" value="Genomic_DNA"/>
</dbReference>
<gene>
    <name evidence="3" type="ORF">TTHERM_00600710</name>
</gene>
<keyword evidence="2" id="KW-0732">Signal</keyword>
<dbReference type="InterPro" id="IPR011047">
    <property type="entry name" value="Quinoprotein_ADH-like_sf"/>
</dbReference>
<sequence length="1677" mass="193497">MRRKFIYIIQFVITYIYNVVGDDNTFTFDPTSYQVTVPDLAVSVATTLDKNYMYVASGAYGVYTYDISDLQNIKLMYNFDLQGDTDRARRVCLFQNDQALIVAYELGGLVIYNISNKQTIPSIQVQIQSLYANTINVYQDTILFATQTQLYFLKKNENYAINQPIPIGTFIRNIRVYTIRGKPYAYLTLGQQGLVAIDIQSQAIVQQYSISKSETFDMAVDSQGLYAFAALTIYGVDMFDISQLGIGTNPNIQKPISQIIQNNNFYYSIFIIGNHMYLSSYGKGVQIYNMIYQPTFNLQLIQEIILVGDTTTIYTDINETELFSTKNNVVHINQRTSPLLQNIDLMPNLQNTHQQIRYAIDNSYLNVAWDSYLYKNHFLIVPYAHLYIIDITDFNSFVNNSQSLKFTPTQEQPQSSTKCDMSKEIIGSDPGITNTIDGIAVDEVNNLLFLGRNKAGMLIYDIIYVSNPESVTLQLKNSMTQTNFEVNDIFLYTVEKQITIFCALGNFGSSILTYSINSNSFGSDIKNFPLKDDFQSSRIVKVLSVQDKYLFAGARRYGILVYDLKKGSQDPIYKIRTAGGEDFEFSQDMKYIYVADFLNGFSIISIQFDQQNNLINTPTILSRVLLDGQAIMVQSLIDQRYILVGSTGNKLISLIDVFNKYNPTLVQTMSPQNEVMQSFVLRKTDQGYFIVMPTTRGLRIYNMKRPFDLFYEIMDVNTQIKQSYQTSLLVGENLKLKLSPINLQMDQVYQLSSNLYLIQNLIIQSIPNYISFNPIVNEINLTLNKDNMGVMVMVAQFLFQISEKTFSDAGFTKNALGILSDAQQRGFLDSKNYPTDMIPSLRLWTSVSAERYVENGKSISDVKYQIESIFNSKIVYIPIRLNVMNSITFNNQNQDNTNSLILSTLSNTVRITITNLDKTVGQFVNKKYDQIQTDISSDQQRISLNGDPTQVSNALSQLVFSSPLLNGINIVNAQLQASKLTILIEDSINAPIQNEYQFRDVKFLVYNTQPQIINPIQVQFEQSFSSGVIYIETDFIFTLNQQTFNDTESLVYEAYLLSGNDEILLTNKDSSSWIHFDNSTLKFTGFAGYSKLGSKAYIKVKVNDGYYSTDDIFIIKIYGIPFEIVFNRFIAAVSGLSGLFVVWKMRGLIHMILCKRRIRYSTEIVKIGEEYRKQIPVVIPYIDRCAEFISIFLKYIEARKKQELLKPKKTLFCIKRYKHPLEYFVEEKQLNHFTDESAQGQSQSYNIINMEKAIELMLEFTNTIKSEDRIVPKKWFKSKSHISQKILSALLNYKYMTEFDKKTFEVFKTLKKKSILRRKYKSERYQYFSSLDWYLEFVKININEEDIYNKENEVRLPEVSVNFSKITKIYNQTQYNNQSEFDNKMYEIDQQSFIEEDFSSQLSLKIPGCNDHLLVENLKNYSLGIVRQLGFFEALIQSTRGCSVHVDPSTINIIKAMKKTISQGFVRKVKEFISMDYDDIELQLNRKLPNWLTCEWQNGSIYLKGTPEKKDMRNYQIRLEDISQFILMNYKLLIIDGDKQQTQLLQPHIKQEMQDHLSFDDNEGVETLNVMIKKQKQMEMLKSQKTKQKKLMDLEQTNLQSKQENQVISQDNNNNTNNGKQSKESNSNQNQNNQGDNTNFFLPITKDEQTKSLRGQNSDEKVLDQQNVLIQIEEQEQ</sequence>
<dbReference type="InParanoid" id="I7LTA2"/>
<feature type="signal peptide" evidence="2">
    <location>
        <begin position="1"/>
        <end position="21"/>
    </location>
</feature>
<feature type="compositionally biased region" description="Polar residues" evidence="1">
    <location>
        <begin position="1599"/>
        <end position="1611"/>
    </location>
</feature>
<accession>I7LTA2</accession>
<keyword evidence="4" id="KW-1185">Reference proteome</keyword>
<feature type="region of interest" description="Disordered" evidence="1">
    <location>
        <begin position="1599"/>
        <end position="1641"/>
    </location>
</feature>
<dbReference type="InterPro" id="IPR013783">
    <property type="entry name" value="Ig-like_fold"/>
</dbReference>
<reference evidence="4" key="1">
    <citation type="journal article" date="2006" name="PLoS Biol.">
        <title>Macronuclear genome sequence of the ciliate Tetrahymena thermophila, a model eukaryote.</title>
        <authorList>
            <person name="Eisen J.A."/>
            <person name="Coyne R.S."/>
            <person name="Wu M."/>
            <person name="Wu D."/>
            <person name="Thiagarajan M."/>
            <person name="Wortman J.R."/>
            <person name="Badger J.H."/>
            <person name="Ren Q."/>
            <person name="Amedeo P."/>
            <person name="Jones K.M."/>
            <person name="Tallon L.J."/>
            <person name="Delcher A.L."/>
            <person name="Salzberg S.L."/>
            <person name="Silva J.C."/>
            <person name="Haas B.J."/>
            <person name="Majoros W.H."/>
            <person name="Farzad M."/>
            <person name="Carlton J.M."/>
            <person name="Smith R.K. Jr."/>
            <person name="Garg J."/>
            <person name="Pearlman R.E."/>
            <person name="Karrer K.M."/>
            <person name="Sun L."/>
            <person name="Manning G."/>
            <person name="Elde N.C."/>
            <person name="Turkewitz A.P."/>
            <person name="Asai D.J."/>
            <person name="Wilkes D.E."/>
            <person name="Wang Y."/>
            <person name="Cai H."/>
            <person name="Collins K."/>
            <person name="Stewart B.A."/>
            <person name="Lee S.R."/>
            <person name="Wilamowska K."/>
            <person name="Weinberg Z."/>
            <person name="Ruzzo W.L."/>
            <person name="Wloga D."/>
            <person name="Gaertig J."/>
            <person name="Frankel J."/>
            <person name="Tsao C.-C."/>
            <person name="Gorovsky M.A."/>
            <person name="Keeling P.J."/>
            <person name="Waller R.F."/>
            <person name="Patron N.J."/>
            <person name="Cherry J.M."/>
            <person name="Stover N.A."/>
            <person name="Krieger C.J."/>
            <person name="del Toro C."/>
            <person name="Ryder H.F."/>
            <person name="Williamson S.C."/>
            <person name="Barbeau R.A."/>
            <person name="Hamilton E.P."/>
            <person name="Orias E."/>
        </authorList>
    </citation>
    <scope>NUCLEOTIDE SEQUENCE [LARGE SCALE GENOMIC DNA]</scope>
    <source>
        <strain evidence="4">SB210</strain>
    </source>
</reference>
<dbReference type="Gene3D" id="2.60.40.10">
    <property type="entry name" value="Immunoglobulins"/>
    <property type="match status" value="1"/>
</dbReference>
<dbReference type="SUPFAM" id="SSF49313">
    <property type="entry name" value="Cadherin-like"/>
    <property type="match status" value="1"/>
</dbReference>
<evidence type="ECO:0000313" key="4">
    <source>
        <dbReference type="Proteomes" id="UP000009168"/>
    </source>
</evidence>
<dbReference type="InterPro" id="IPR015919">
    <property type="entry name" value="Cadherin-like_sf"/>
</dbReference>
<dbReference type="GeneID" id="7839385"/>
<dbReference type="GO" id="GO:0016020">
    <property type="term" value="C:membrane"/>
    <property type="evidence" value="ECO:0007669"/>
    <property type="project" value="InterPro"/>
</dbReference>
<feature type="chain" id="PRO_5003711862" evidence="2">
    <location>
        <begin position="22"/>
        <end position="1677"/>
    </location>
</feature>
<organism evidence="3 4">
    <name type="scientific">Tetrahymena thermophila (strain SB210)</name>
    <dbReference type="NCBI Taxonomy" id="312017"/>
    <lineage>
        <taxon>Eukaryota</taxon>
        <taxon>Sar</taxon>
        <taxon>Alveolata</taxon>
        <taxon>Ciliophora</taxon>
        <taxon>Intramacronucleata</taxon>
        <taxon>Oligohymenophorea</taxon>
        <taxon>Hymenostomatida</taxon>
        <taxon>Tetrahymenina</taxon>
        <taxon>Tetrahymenidae</taxon>
        <taxon>Tetrahymena</taxon>
    </lineage>
</organism>
<evidence type="ECO:0000256" key="1">
    <source>
        <dbReference type="SAM" id="MobiDB-lite"/>
    </source>
</evidence>